<dbReference type="Gene3D" id="2.30.320.10">
    <property type="entry name" value="YwqG-like"/>
    <property type="match status" value="1"/>
</dbReference>
<accession>A0ABY5Z1B8</accession>
<dbReference type="Proteomes" id="UP001058271">
    <property type="component" value="Chromosome"/>
</dbReference>
<dbReference type="InterPro" id="IPR015315">
    <property type="entry name" value="DUF1963"/>
</dbReference>
<name>A0ABY5Z1B8_9ACTN</name>
<gene>
    <name evidence="1" type="ORF">Drose_32820</name>
</gene>
<keyword evidence="2" id="KW-1185">Reference proteome</keyword>
<dbReference type="RefSeq" id="WP_260725175.1">
    <property type="nucleotide sequence ID" value="NZ_BAAABS010000051.1"/>
</dbReference>
<protein>
    <submittedName>
        <fullName evidence="1">DUF1963 domain-containing protein</fullName>
    </submittedName>
</protein>
<sequence>MAETSMADWPAMDVGVLRAALDDSSRALSTDLVEAVLSMVRPSVRLTVDGDGRPAGTYGGALPPGVDPPYLDGQPLVLLAQLRCAVLAEILGSAWAFPAEGSLLFFYDDELRDDDRAGRVLHVPDGDAGAGPEVIPALPLTATPDLSAPDLAAAELRPLLYTDAPDLMAVLNELRTALPYAPHQVLGWLDDGYYPDHGGVRPLLQLTAEQGTAWGECVRVAFVVPEEDLAAGRLDRARVTYEVA</sequence>
<reference evidence="1" key="1">
    <citation type="submission" date="2021-04" db="EMBL/GenBank/DDBJ databases">
        <title>Biosynthetic gene clusters of Dactylosporangioum roseum.</title>
        <authorList>
            <person name="Hartkoorn R.C."/>
            <person name="Beaudoing E."/>
            <person name="Hot D."/>
            <person name="Moureu S."/>
        </authorList>
    </citation>
    <scope>NUCLEOTIDE SEQUENCE</scope>
    <source>
        <strain evidence="1">NRRL B-16295</strain>
    </source>
</reference>
<proteinExistence type="predicted"/>
<dbReference type="Pfam" id="PF09234">
    <property type="entry name" value="DUF1963"/>
    <property type="match status" value="1"/>
</dbReference>
<dbReference type="InterPro" id="IPR035948">
    <property type="entry name" value="YwqG-like_sf"/>
</dbReference>
<dbReference type="EMBL" id="CP073721">
    <property type="protein sequence ID" value="UWZ35825.1"/>
    <property type="molecule type" value="Genomic_DNA"/>
</dbReference>
<organism evidence="1 2">
    <name type="scientific">Dactylosporangium roseum</name>
    <dbReference type="NCBI Taxonomy" id="47989"/>
    <lineage>
        <taxon>Bacteria</taxon>
        <taxon>Bacillati</taxon>
        <taxon>Actinomycetota</taxon>
        <taxon>Actinomycetes</taxon>
        <taxon>Micromonosporales</taxon>
        <taxon>Micromonosporaceae</taxon>
        <taxon>Dactylosporangium</taxon>
    </lineage>
</organism>
<evidence type="ECO:0000313" key="1">
    <source>
        <dbReference type="EMBL" id="UWZ35825.1"/>
    </source>
</evidence>
<evidence type="ECO:0000313" key="2">
    <source>
        <dbReference type="Proteomes" id="UP001058271"/>
    </source>
</evidence>
<dbReference type="SUPFAM" id="SSF103032">
    <property type="entry name" value="Hypothetical protein YwqG"/>
    <property type="match status" value="1"/>
</dbReference>